<dbReference type="Pfam" id="PF08447">
    <property type="entry name" value="PAS_3"/>
    <property type="match status" value="4"/>
</dbReference>
<accession>A0ABZ0IWD8</accession>
<evidence type="ECO:0000256" key="5">
    <source>
        <dbReference type="ARBA" id="ARBA00022777"/>
    </source>
</evidence>
<dbReference type="InterPro" id="IPR001610">
    <property type="entry name" value="PAC"/>
</dbReference>
<feature type="modified residue" description="4-aspartylphosphate" evidence="6">
    <location>
        <position position="58"/>
    </location>
</feature>
<dbReference type="CDD" id="cd00130">
    <property type="entry name" value="PAS"/>
    <property type="match status" value="5"/>
</dbReference>
<dbReference type="Pfam" id="PF08448">
    <property type="entry name" value="PAS_4"/>
    <property type="match status" value="1"/>
</dbReference>
<dbReference type="SUPFAM" id="SSF55785">
    <property type="entry name" value="PYP-like sensor domain (PAS domain)"/>
    <property type="match status" value="7"/>
</dbReference>
<evidence type="ECO:0000259" key="8">
    <source>
        <dbReference type="PROSITE" id="PS50112"/>
    </source>
</evidence>
<keyword evidence="3 6" id="KW-0597">Phosphoprotein</keyword>
<evidence type="ECO:0000256" key="1">
    <source>
        <dbReference type="ARBA" id="ARBA00000085"/>
    </source>
</evidence>
<keyword evidence="5" id="KW-0418">Kinase</keyword>
<dbReference type="InterPro" id="IPR013767">
    <property type="entry name" value="PAS_fold"/>
</dbReference>
<dbReference type="InterPro" id="IPR000014">
    <property type="entry name" value="PAS"/>
</dbReference>
<feature type="domain" description="PAC" evidence="9">
    <location>
        <begin position="876"/>
        <end position="927"/>
    </location>
</feature>
<dbReference type="Gene3D" id="1.10.287.130">
    <property type="match status" value="1"/>
</dbReference>
<dbReference type="Pfam" id="PF00989">
    <property type="entry name" value="PAS"/>
    <property type="match status" value="1"/>
</dbReference>
<protein>
    <recommendedName>
        <fullName evidence="2">histidine kinase</fullName>
        <ecNumber evidence="2">2.7.13.3</ecNumber>
    </recommendedName>
</protein>
<reference evidence="10 11" key="1">
    <citation type="journal article" date="2023" name="Microbiol. Resour. Announc.">
        <title>Complete Genome Sequence of Imperialibacter roseus strain P4T.</title>
        <authorList>
            <person name="Tizabi D.R."/>
            <person name="Bachvaroff T."/>
            <person name="Hill R.T."/>
        </authorList>
    </citation>
    <scope>NUCLEOTIDE SEQUENCE [LARGE SCALE GENOMIC DNA]</scope>
    <source>
        <strain evidence="10 11">P4T</strain>
    </source>
</reference>
<dbReference type="InterPro" id="IPR000700">
    <property type="entry name" value="PAS-assoc_C"/>
</dbReference>
<keyword evidence="11" id="KW-1185">Reference proteome</keyword>
<dbReference type="InterPro" id="IPR035965">
    <property type="entry name" value="PAS-like_dom_sf"/>
</dbReference>
<dbReference type="InterPro" id="IPR052162">
    <property type="entry name" value="Sensor_kinase/Photoreceptor"/>
</dbReference>
<dbReference type="PROSITE" id="PS50110">
    <property type="entry name" value="RESPONSE_REGULATORY"/>
    <property type="match status" value="1"/>
</dbReference>
<dbReference type="RefSeq" id="WP_317491996.1">
    <property type="nucleotide sequence ID" value="NZ_CP136051.1"/>
</dbReference>
<dbReference type="Gene3D" id="2.10.70.100">
    <property type="match status" value="1"/>
</dbReference>
<dbReference type="SUPFAM" id="SSF47384">
    <property type="entry name" value="Homodimeric domain of signal transducing histidine kinase"/>
    <property type="match status" value="1"/>
</dbReference>
<dbReference type="Gene3D" id="3.30.450.20">
    <property type="entry name" value="PAS domain"/>
    <property type="match status" value="7"/>
</dbReference>
<evidence type="ECO:0000256" key="4">
    <source>
        <dbReference type="ARBA" id="ARBA00022679"/>
    </source>
</evidence>
<dbReference type="Pfam" id="PF00072">
    <property type="entry name" value="Response_reg"/>
    <property type="match status" value="1"/>
</dbReference>
<evidence type="ECO:0000256" key="6">
    <source>
        <dbReference type="PROSITE-ProRule" id="PRU00169"/>
    </source>
</evidence>
<feature type="domain" description="PAC" evidence="9">
    <location>
        <begin position="631"/>
        <end position="679"/>
    </location>
</feature>
<feature type="domain" description="Response regulatory" evidence="7">
    <location>
        <begin position="7"/>
        <end position="123"/>
    </location>
</feature>
<dbReference type="PANTHER" id="PTHR43304">
    <property type="entry name" value="PHYTOCHROME-LIKE PROTEIN CPH1"/>
    <property type="match status" value="1"/>
</dbReference>
<dbReference type="SMART" id="SM00448">
    <property type="entry name" value="REC"/>
    <property type="match status" value="1"/>
</dbReference>
<dbReference type="SMART" id="SM00091">
    <property type="entry name" value="PAS"/>
    <property type="match status" value="5"/>
</dbReference>
<sequence length="1246" mass="142536">MQHKPLKVLIVEDFSSDAELVKLSLTNFDFQCLFEVCASKRQYSKLIVDFKPDIVLSDFNLPGFNGLAALSQLREHDDLTPFIFVTGTLTEDNAVEAMRQGVTDFILKKDLGHLPAAVLRAMREKKHKMDKQEVLNRLEASEKRFAALVQEGSDLIGVLDIEANYLFVSKSSERVLGIKPDVFIGKSAFDFIHPDDEAWVRQKFSTLTANKRVLIGPFRFKNSKGDWRWIETIATNTLEDTAIKGIIVNSRDITDKIHREEALKLSNERYRLASLATKDIIYDWELDSNHVTRMGDGINRLFGYTQNDLQSDARFWEQHVHPDDKDLAYKKLQTALGTPSERYCEHEYRFQKADGSFAWVYDKGYIIRDKTGKAIRLVGALRDVTEQKSQLAQQELVAFLRREIGTPGPFKQAAINLLKLITDYAGVEVGELWLTAVDDTQLNLVAHFGRSKKSEALYPIAHQNHFFERGKGLPGKVWVGKKIVVWRNLDSNTDFQRRKEATEAGLSIAYGAPILYGQKVIGVFVFFDQREHHSFTDLSNVLSAIGTQLGPDIQRKKLEEELNSFFDLSTDILAIAGTDGFYKKVNPAFSRILGYSQEEILKIPYLKFIHPEDRKKTVSELTTLESGMSTHNFEIRYTTKDNKEIWLSWSSTPLPEQNLMYAVGKDITEKKKTEKALQESLGQLKTAQQIAKLGYWTHDFKTNEPKWAEEMFMIWEQNPAKWKPTFENLKKTVHGEDQKKLLGLNLTKLEGLQRNSKEYRIETPSGEIKWISEIITVYNDENGQPERMDGVAQDITERKKLELLYREIGQLAKVGAWELDLVKQNLFWSSITKEIHEVAYDFTPELDRAIDFYKAGKSRDTITRQVNMAIESGMAFDVELQIVTAKGNERWIRTTGKPEFINNKCVRLVGSFQDIHARKVAEEERKEILESITDGFFAVDKTWKVIFWNTAASQMLGVSKAEEIVGQELWAEVPILKKSKFYPQAHHALERQQPFVAVEEFKVRKRWFEISLFPKSGGLSVYFKDITKETEQQQQILEIKNNLDATINSTNDLIFSIDRNMRLISANRAFRDRLRTDLNVELKEGQPIEAPDAGGETSNKWAAHLTRALTGEQFSITEEDVLGDRTMYSLVSFNPFMEDGACVGAACFIKDITERTLQLKAIEEQNKRLSEIAWMQSHVVRAPVARIMGLIELISSAHSKEEDKAQLLEYVDLSAKQLDGIIRDITAKTAKIDPLNHSDRNRSEQS</sequence>
<dbReference type="SUPFAM" id="SSF52172">
    <property type="entry name" value="CheY-like"/>
    <property type="match status" value="1"/>
</dbReference>
<proteinExistence type="predicted"/>
<dbReference type="Gene3D" id="3.40.50.2300">
    <property type="match status" value="1"/>
</dbReference>
<feature type="domain" description="PAS" evidence="8">
    <location>
        <begin position="921"/>
        <end position="962"/>
    </location>
</feature>
<dbReference type="CDD" id="cd00156">
    <property type="entry name" value="REC"/>
    <property type="match status" value="1"/>
</dbReference>
<dbReference type="InterPro" id="IPR011006">
    <property type="entry name" value="CheY-like_superfamily"/>
</dbReference>
<dbReference type="SUPFAM" id="SSF55781">
    <property type="entry name" value="GAF domain-like"/>
    <property type="match status" value="1"/>
</dbReference>
<dbReference type="Proteomes" id="UP001302349">
    <property type="component" value="Chromosome"/>
</dbReference>
<dbReference type="InterPro" id="IPR013655">
    <property type="entry name" value="PAS_fold_3"/>
</dbReference>
<evidence type="ECO:0000313" key="11">
    <source>
        <dbReference type="Proteomes" id="UP001302349"/>
    </source>
</evidence>
<dbReference type="SMART" id="SM00086">
    <property type="entry name" value="PAC"/>
    <property type="match status" value="5"/>
</dbReference>
<evidence type="ECO:0000313" key="10">
    <source>
        <dbReference type="EMBL" id="WOK09377.1"/>
    </source>
</evidence>
<keyword evidence="4" id="KW-0808">Transferase</keyword>
<feature type="domain" description="PAS" evidence="8">
    <location>
        <begin position="141"/>
        <end position="211"/>
    </location>
</feature>
<dbReference type="InterPro" id="IPR036097">
    <property type="entry name" value="HisK_dim/P_sf"/>
</dbReference>
<gene>
    <name evidence="10" type="ORF">RT717_12080</name>
</gene>
<feature type="domain" description="PAS" evidence="8">
    <location>
        <begin position="558"/>
        <end position="631"/>
    </location>
</feature>
<feature type="domain" description="PAC" evidence="9">
    <location>
        <begin position="755"/>
        <end position="807"/>
    </location>
</feature>
<dbReference type="Gene3D" id="3.30.450.40">
    <property type="match status" value="1"/>
</dbReference>
<evidence type="ECO:0000256" key="3">
    <source>
        <dbReference type="ARBA" id="ARBA00022553"/>
    </source>
</evidence>
<dbReference type="EMBL" id="CP136051">
    <property type="protein sequence ID" value="WOK09377.1"/>
    <property type="molecule type" value="Genomic_DNA"/>
</dbReference>
<dbReference type="InterPro" id="IPR013656">
    <property type="entry name" value="PAS_4"/>
</dbReference>
<dbReference type="PANTHER" id="PTHR43304:SF1">
    <property type="entry name" value="PAC DOMAIN-CONTAINING PROTEIN"/>
    <property type="match status" value="1"/>
</dbReference>
<feature type="domain" description="PAS" evidence="8">
    <location>
        <begin position="266"/>
        <end position="339"/>
    </location>
</feature>
<organism evidence="10 11">
    <name type="scientific">Imperialibacter roseus</name>
    <dbReference type="NCBI Taxonomy" id="1324217"/>
    <lineage>
        <taxon>Bacteria</taxon>
        <taxon>Pseudomonadati</taxon>
        <taxon>Bacteroidota</taxon>
        <taxon>Cytophagia</taxon>
        <taxon>Cytophagales</taxon>
        <taxon>Flammeovirgaceae</taxon>
        <taxon>Imperialibacter</taxon>
    </lineage>
</organism>
<evidence type="ECO:0000256" key="2">
    <source>
        <dbReference type="ARBA" id="ARBA00012438"/>
    </source>
</evidence>
<dbReference type="InterPro" id="IPR001789">
    <property type="entry name" value="Sig_transdc_resp-reg_receiver"/>
</dbReference>
<name>A0ABZ0IWD8_9BACT</name>
<evidence type="ECO:0000259" key="9">
    <source>
        <dbReference type="PROSITE" id="PS50113"/>
    </source>
</evidence>
<dbReference type="InterPro" id="IPR029016">
    <property type="entry name" value="GAF-like_dom_sf"/>
</dbReference>
<dbReference type="NCBIfam" id="TIGR00229">
    <property type="entry name" value="sensory_box"/>
    <property type="match status" value="5"/>
</dbReference>
<comment type="catalytic activity">
    <reaction evidence="1">
        <text>ATP + protein L-histidine = ADP + protein N-phospho-L-histidine.</text>
        <dbReference type="EC" id="2.7.13.3"/>
    </reaction>
</comment>
<evidence type="ECO:0000259" key="7">
    <source>
        <dbReference type="PROSITE" id="PS50110"/>
    </source>
</evidence>
<feature type="domain" description="PAC" evidence="9">
    <location>
        <begin position="344"/>
        <end position="396"/>
    </location>
</feature>
<dbReference type="PROSITE" id="PS50112">
    <property type="entry name" value="PAS"/>
    <property type="match status" value="4"/>
</dbReference>
<dbReference type="EC" id="2.7.13.3" evidence="2"/>
<dbReference type="PROSITE" id="PS50113">
    <property type="entry name" value="PAC"/>
    <property type="match status" value="4"/>
</dbReference>